<dbReference type="PANTHER" id="PTHR42704:SF17">
    <property type="entry name" value="RIBULOSE BISPHOSPHATE CARBOXYLASE LARGE CHAIN"/>
    <property type="match status" value="1"/>
</dbReference>
<dbReference type="Pfam" id="PF02788">
    <property type="entry name" value="RuBisCO_large_N"/>
    <property type="match status" value="1"/>
</dbReference>
<comment type="caution">
    <text evidence="2">The sequence shown here is derived from an EMBL/GenBank/DDBJ whole genome shotgun (WGS) entry which is preliminary data.</text>
</comment>
<dbReference type="SUPFAM" id="SSF54966">
    <property type="entry name" value="RuBisCO, large subunit, small (N-terminal) domain"/>
    <property type="match status" value="1"/>
</dbReference>
<reference evidence="3" key="1">
    <citation type="journal article" date="2019" name="Int. J. Syst. Evol. Microbiol.">
        <title>The Global Catalogue of Microorganisms (GCM) 10K type strain sequencing project: providing services to taxonomists for standard genome sequencing and annotation.</title>
        <authorList>
            <consortium name="The Broad Institute Genomics Platform"/>
            <consortium name="The Broad Institute Genome Sequencing Center for Infectious Disease"/>
            <person name="Wu L."/>
            <person name="Ma J."/>
        </authorList>
    </citation>
    <scope>NUCLEOTIDE SEQUENCE [LARGE SCALE GENOMIC DNA]</scope>
    <source>
        <strain evidence="3">JCM 17804</strain>
    </source>
</reference>
<dbReference type="InterPro" id="IPR017443">
    <property type="entry name" value="RuBisCO_lsu_fd_N"/>
</dbReference>
<evidence type="ECO:0000313" key="3">
    <source>
        <dbReference type="Proteomes" id="UP001500975"/>
    </source>
</evidence>
<keyword evidence="3" id="KW-1185">Reference proteome</keyword>
<dbReference type="InterPro" id="IPR036376">
    <property type="entry name" value="RuBisCO_lsu_C_sf"/>
</dbReference>
<dbReference type="InterPro" id="IPR036422">
    <property type="entry name" value="RuBisCO_lsu_N_sf"/>
</dbReference>
<dbReference type="Gene3D" id="3.30.70.150">
    <property type="entry name" value="RuBisCO large subunit, N-terminal domain"/>
    <property type="match status" value="1"/>
</dbReference>
<evidence type="ECO:0000259" key="1">
    <source>
        <dbReference type="Pfam" id="PF02788"/>
    </source>
</evidence>
<proteinExistence type="predicted"/>
<dbReference type="EMBL" id="BAABGJ010000020">
    <property type="protein sequence ID" value="GAA4342243.1"/>
    <property type="molecule type" value="Genomic_DNA"/>
</dbReference>
<organism evidence="2 3">
    <name type="scientific">Variovorax defluvii</name>
    <dbReference type="NCBI Taxonomy" id="913761"/>
    <lineage>
        <taxon>Bacteria</taxon>
        <taxon>Pseudomonadati</taxon>
        <taxon>Pseudomonadota</taxon>
        <taxon>Betaproteobacteria</taxon>
        <taxon>Burkholderiales</taxon>
        <taxon>Comamonadaceae</taxon>
        <taxon>Variovorax</taxon>
    </lineage>
</organism>
<dbReference type="Proteomes" id="UP001500975">
    <property type="component" value="Unassembled WGS sequence"/>
</dbReference>
<dbReference type="SUPFAM" id="SSF51649">
    <property type="entry name" value="RuBisCo, C-terminal domain"/>
    <property type="match status" value="1"/>
</dbReference>
<accession>A0ABP8HPH7</accession>
<dbReference type="PANTHER" id="PTHR42704">
    <property type="entry name" value="RIBULOSE BISPHOSPHATE CARBOXYLASE"/>
    <property type="match status" value="1"/>
</dbReference>
<dbReference type="Gene3D" id="3.20.20.110">
    <property type="entry name" value="Ribulose bisphosphate carboxylase, large subunit, C-terminal domain"/>
    <property type="match status" value="1"/>
</dbReference>
<dbReference type="InterPro" id="IPR033966">
    <property type="entry name" value="RuBisCO"/>
</dbReference>
<evidence type="ECO:0000313" key="2">
    <source>
        <dbReference type="EMBL" id="GAA4342243.1"/>
    </source>
</evidence>
<gene>
    <name evidence="2" type="ORF">GCM10023165_23780</name>
</gene>
<name>A0ABP8HPH7_9BURK</name>
<sequence length="98" mass="10364">MNRRGHAGPYHRGEVEIAFPVDNVGANLPTLLATVAGNLYELGELTGGRLLDVDLPPTWAERFPGPQFGVAGTRARTGVYGRPVIGTIIKPSIGLSAQ</sequence>
<dbReference type="RefSeq" id="WP_345538052.1">
    <property type="nucleotide sequence ID" value="NZ_BAABGJ010000020.1"/>
</dbReference>
<protein>
    <recommendedName>
        <fullName evidence="1">Ribulose bisphosphate carboxylase large subunit ferrodoxin-like N-terminal domain-containing protein</fullName>
    </recommendedName>
</protein>
<feature type="domain" description="Ribulose bisphosphate carboxylase large subunit ferrodoxin-like N-terminal" evidence="1">
    <location>
        <begin position="12"/>
        <end position="57"/>
    </location>
</feature>